<dbReference type="eggNOG" id="ENOG502ZCEM">
    <property type="taxonomic scope" value="Bacteria"/>
</dbReference>
<sequence>MKIPTFAALSFAAIVPNAGLGEVISENTIAATPFSRTATAILGPLLISSEHIVLETGRTIELDLVEPEKAGEWTHDGQQRAAAVFRLKTDPGELRSGNRLCGPDVPATHLAAAASAGIGGPSLTLAVFSGKEVPSGLDSGANLCGTFVYTSNSVTEAMARDSLVAAGESETPSETEQDNAFTGKWDVSTDVNPMDDSKTVLLRLMSDSGTGGFQDRPIVFIGRCKSNTTEVYVVWHDYLGDDSNDVYQDWKYVTVRLGDGKAQRQKWSTSTDSKATFSPMWGGELLKNMLGHDKMVLQTTPHSENPTTAIFDIRGLENVLGELASTCNWDF</sequence>
<dbReference type="HOGENOM" id="CLU_839098_0_0_5"/>
<dbReference type="AlphaFoldDB" id="S9Q9W3"/>
<dbReference type="RefSeq" id="WP_020041764.1">
    <property type="nucleotide sequence ID" value="NZ_KE557281.1"/>
</dbReference>
<evidence type="ECO:0000313" key="3">
    <source>
        <dbReference type="Proteomes" id="UP000015347"/>
    </source>
</evidence>
<keyword evidence="3" id="KW-1185">Reference proteome</keyword>
<reference evidence="3" key="1">
    <citation type="journal article" date="2014" name="Stand. Genomic Sci.">
        <title>Genome sequence of the exopolysaccharide-producing Salipiger mucosus type strain (DSM 16094(T)), a moderately halophilic member of the Roseobacter clade.</title>
        <authorList>
            <person name="Riedel T."/>
            <person name="Spring S."/>
            <person name="Fiebig A."/>
            <person name="Petersen J."/>
            <person name="Kyrpides N.C."/>
            <person name="Goker M."/>
            <person name="Klenk H.P."/>
        </authorList>
    </citation>
    <scope>NUCLEOTIDE SEQUENCE [LARGE SCALE GENOMIC DNA]</scope>
    <source>
        <strain evidence="3">DSM 16094</strain>
    </source>
</reference>
<comment type="caution">
    <text evidence="2">The sequence shown here is derived from an EMBL/GenBank/DDBJ whole genome shotgun (WGS) entry which is preliminary data.</text>
</comment>
<protein>
    <submittedName>
        <fullName evidence="2">Uncharacterized protein</fullName>
    </submittedName>
</protein>
<proteinExistence type="predicted"/>
<evidence type="ECO:0000313" key="2">
    <source>
        <dbReference type="EMBL" id="EPX76802.1"/>
    </source>
</evidence>
<dbReference type="OrthoDB" id="7708191at2"/>
<organism evidence="2 3">
    <name type="scientific">Salipiger mucosus DSM 16094</name>
    <dbReference type="NCBI Taxonomy" id="1123237"/>
    <lineage>
        <taxon>Bacteria</taxon>
        <taxon>Pseudomonadati</taxon>
        <taxon>Pseudomonadota</taxon>
        <taxon>Alphaproteobacteria</taxon>
        <taxon>Rhodobacterales</taxon>
        <taxon>Roseobacteraceae</taxon>
        <taxon>Salipiger</taxon>
    </lineage>
</organism>
<dbReference type="EMBL" id="APVH01000043">
    <property type="protein sequence ID" value="EPX76802.1"/>
    <property type="molecule type" value="Genomic_DNA"/>
</dbReference>
<accession>S9Q9W3</accession>
<evidence type="ECO:0000256" key="1">
    <source>
        <dbReference type="SAM" id="MobiDB-lite"/>
    </source>
</evidence>
<dbReference type="Proteomes" id="UP000015347">
    <property type="component" value="Unassembled WGS sequence"/>
</dbReference>
<feature type="region of interest" description="Disordered" evidence="1">
    <location>
        <begin position="166"/>
        <end position="188"/>
    </location>
</feature>
<name>S9Q9W3_9RHOB</name>
<gene>
    <name evidence="2" type="ORF">Salmuc_04688</name>
</gene>